<dbReference type="Proteomes" id="UP000008177">
    <property type="component" value="Unplaced contigs"/>
</dbReference>
<evidence type="ECO:0000256" key="1">
    <source>
        <dbReference type="SAM" id="MobiDB-lite"/>
    </source>
</evidence>
<organism evidence="2 3">
    <name type="scientific">Botryotinia fuckeliana (strain T4)</name>
    <name type="common">Noble rot fungus</name>
    <name type="synonym">Botrytis cinerea</name>
    <dbReference type="NCBI Taxonomy" id="999810"/>
    <lineage>
        <taxon>Eukaryota</taxon>
        <taxon>Fungi</taxon>
        <taxon>Dikarya</taxon>
        <taxon>Ascomycota</taxon>
        <taxon>Pezizomycotina</taxon>
        <taxon>Leotiomycetes</taxon>
        <taxon>Helotiales</taxon>
        <taxon>Sclerotiniaceae</taxon>
        <taxon>Botrytis</taxon>
    </lineage>
</organism>
<dbReference type="AlphaFoldDB" id="G2YDA1"/>
<name>G2YDA1_BOTF4</name>
<reference evidence="3" key="1">
    <citation type="journal article" date="2011" name="PLoS Genet.">
        <title>Genomic analysis of the necrotrophic fungal pathogens Sclerotinia sclerotiorum and Botrytis cinerea.</title>
        <authorList>
            <person name="Amselem J."/>
            <person name="Cuomo C.A."/>
            <person name="van Kan J.A."/>
            <person name="Viaud M."/>
            <person name="Benito E.P."/>
            <person name="Couloux A."/>
            <person name="Coutinho P.M."/>
            <person name="de Vries R.P."/>
            <person name="Dyer P.S."/>
            <person name="Fillinger S."/>
            <person name="Fournier E."/>
            <person name="Gout L."/>
            <person name="Hahn M."/>
            <person name="Kohn L."/>
            <person name="Lapalu N."/>
            <person name="Plummer K.M."/>
            <person name="Pradier J.M."/>
            <person name="Quevillon E."/>
            <person name="Sharon A."/>
            <person name="Simon A."/>
            <person name="ten Have A."/>
            <person name="Tudzynski B."/>
            <person name="Tudzynski P."/>
            <person name="Wincker P."/>
            <person name="Andrew M."/>
            <person name="Anthouard V."/>
            <person name="Beever R.E."/>
            <person name="Beffa R."/>
            <person name="Benoit I."/>
            <person name="Bouzid O."/>
            <person name="Brault B."/>
            <person name="Chen Z."/>
            <person name="Choquer M."/>
            <person name="Collemare J."/>
            <person name="Cotton P."/>
            <person name="Danchin E.G."/>
            <person name="Da Silva C."/>
            <person name="Gautier A."/>
            <person name="Giraud C."/>
            <person name="Giraud T."/>
            <person name="Gonzalez C."/>
            <person name="Grossetete S."/>
            <person name="Guldener U."/>
            <person name="Henrissat B."/>
            <person name="Howlett B.J."/>
            <person name="Kodira C."/>
            <person name="Kretschmer M."/>
            <person name="Lappartient A."/>
            <person name="Leroch M."/>
            <person name="Levis C."/>
            <person name="Mauceli E."/>
            <person name="Neuveglise C."/>
            <person name="Oeser B."/>
            <person name="Pearson M."/>
            <person name="Poulain J."/>
            <person name="Poussereau N."/>
            <person name="Quesneville H."/>
            <person name="Rascle C."/>
            <person name="Schumacher J."/>
            <person name="Segurens B."/>
            <person name="Sexton A."/>
            <person name="Silva E."/>
            <person name="Sirven C."/>
            <person name="Soanes D.M."/>
            <person name="Talbot N.J."/>
            <person name="Templeton M."/>
            <person name="Yandava C."/>
            <person name="Yarden O."/>
            <person name="Zeng Q."/>
            <person name="Rollins J.A."/>
            <person name="Lebrun M.H."/>
            <person name="Dickman M."/>
        </authorList>
    </citation>
    <scope>NUCLEOTIDE SEQUENCE [LARGE SCALE GENOMIC DNA]</scope>
    <source>
        <strain evidence="3">T4</strain>
    </source>
</reference>
<accession>G2YDA1</accession>
<sequence length="63" mass="7302">MSVRNEASRSRLIEKPHESQSSRKQLLYSFWDVCDYLTPHLQFAGSSVDTYGNYPLRETGDSF</sequence>
<feature type="compositionally biased region" description="Basic and acidic residues" evidence="1">
    <location>
        <begin position="1"/>
        <end position="21"/>
    </location>
</feature>
<feature type="region of interest" description="Disordered" evidence="1">
    <location>
        <begin position="1"/>
        <end position="22"/>
    </location>
</feature>
<protein>
    <submittedName>
        <fullName evidence="2">Uncharacterized protein</fullName>
    </submittedName>
</protein>
<proteinExistence type="predicted"/>
<dbReference type="InParanoid" id="G2YDA1"/>
<evidence type="ECO:0000313" key="3">
    <source>
        <dbReference type="Proteomes" id="UP000008177"/>
    </source>
</evidence>
<evidence type="ECO:0000313" key="2">
    <source>
        <dbReference type="EMBL" id="CCD49749.1"/>
    </source>
</evidence>
<dbReference type="HOGENOM" id="CLU_2885516_0_0_1"/>
<dbReference type="EMBL" id="FQ790321">
    <property type="protein sequence ID" value="CCD49749.1"/>
    <property type="molecule type" value="Genomic_DNA"/>
</dbReference>
<gene>
    <name evidence="2" type="ORF">BofuT4_uP094570.1</name>
</gene>